<dbReference type="InterPro" id="IPR015943">
    <property type="entry name" value="WD40/YVTN_repeat-like_dom_sf"/>
</dbReference>
<name>A0A2C1LH75_BACCE</name>
<gene>
    <name evidence="1" type="ORF">COD19_25495</name>
</gene>
<dbReference type="Proteomes" id="UP000225766">
    <property type="component" value="Unassembled WGS sequence"/>
</dbReference>
<dbReference type="Gene3D" id="2.130.10.10">
    <property type="entry name" value="YVTN repeat-like/Quinoprotein amine dehydrogenase"/>
    <property type="match status" value="1"/>
</dbReference>
<organism evidence="1 2">
    <name type="scientific">Bacillus cereus</name>
    <dbReference type="NCBI Taxonomy" id="1396"/>
    <lineage>
        <taxon>Bacteria</taxon>
        <taxon>Bacillati</taxon>
        <taxon>Bacillota</taxon>
        <taxon>Bacilli</taxon>
        <taxon>Bacillales</taxon>
        <taxon>Bacillaceae</taxon>
        <taxon>Bacillus</taxon>
        <taxon>Bacillus cereus group</taxon>
    </lineage>
</organism>
<sequence>MDGGSNTVIATITVGINPLGIATNPITKRVYNANGSGSSNNVSVIDALT</sequence>
<evidence type="ECO:0000313" key="2">
    <source>
        <dbReference type="Proteomes" id="UP000225766"/>
    </source>
</evidence>
<comment type="caution">
    <text evidence="1">The sequence shown here is derived from an EMBL/GenBank/DDBJ whole genome shotgun (WGS) entry which is preliminary data.</text>
</comment>
<accession>A0A2C1LH75</accession>
<evidence type="ECO:0000313" key="1">
    <source>
        <dbReference type="EMBL" id="PGT97319.1"/>
    </source>
</evidence>
<protein>
    <submittedName>
        <fullName evidence="1">Uncharacterized protein</fullName>
    </submittedName>
</protein>
<dbReference type="InterPro" id="IPR011045">
    <property type="entry name" value="N2O_reductase_N"/>
</dbReference>
<dbReference type="AlphaFoldDB" id="A0A2C1LH75"/>
<dbReference type="EMBL" id="NUMG01000043">
    <property type="protein sequence ID" value="PGT97319.1"/>
    <property type="molecule type" value="Genomic_DNA"/>
</dbReference>
<dbReference type="SUPFAM" id="SSF50974">
    <property type="entry name" value="Nitrous oxide reductase, N-terminal domain"/>
    <property type="match status" value="1"/>
</dbReference>
<feature type="non-terminal residue" evidence="1">
    <location>
        <position position="49"/>
    </location>
</feature>
<reference evidence="1 2" key="1">
    <citation type="submission" date="2017-09" db="EMBL/GenBank/DDBJ databases">
        <title>Large-scale bioinformatics analysis of Bacillus genomes uncovers conserved roles of natural products in bacterial physiology.</title>
        <authorList>
            <consortium name="Agbiome Team Llc"/>
            <person name="Bleich R.M."/>
            <person name="Grubbs K.J."/>
            <person name="Santa Maria K.C."/>
            <person name="Allen S.E."/>
            <person name="Farag S."/>
            <person name="Shank E.A."/>
            <person name="Bowers A."/>
        </authorList>
    </citation>
    <scope>NUCLEOTIDE SEQUENCE [LARGE SCALE GENOMIC DNA]</scope>
    <source>
        <strain evidence="1 2">AFS040105</strain>
    </source>
</reference>
<proteinExistence type="predicted"/>